<evidence type="ECO:0000313" key="8">
    <source>
        <dbReference type="EMBL" id="EHL04146.1"/>
    </source>
</evidence>
<keyword evidence="2" id="KW-0238">DNA-binding</keyword>
<keyword evidence="1" id="KW-0805">Transcription regulation</keyword>
<comment type="caution">
    <text evidence="8">The sequence shown here is derived from an EMBL/GenBank/DDBJ whole genome shotgun (WGS) entry which is preliminary data.</text>
</comment>
<evidence type="ECO:0000256" key="3">
    <source>
        <dbReference type="ARBA" id="ARBA00023163"/>
    </source>
</evidence>
<comment type="function">
    <text evidence="4">May be an activator protein for the gylABX operon.</text>
</comment>
<dbReference type="AlphaFoldDB" id="G9XVN3"/>
<reference evidence="8 9" key="1">
    <citation type="submission" date="2011-08" db="EMBL/GenBank/DDBJ databases">
        <authorList>
            <person name="Weinstock G."/>
            <person name="Sodergren E."/>
            <person name="Clifton S."/>
            <person name="Fulton L."/>
            <person name="Fulton B."/>
            <person name="Courtney L."/>
            <person name="Fronick C."/>
            <person name="Harrison M."/>
            <person name="Strong C."/>
            <person name="Farmer C."/>
            <person name="Delahaunty K."/>
            <person name="Markovic C."/>
            <person name="Hall O."/>
            <person name="Minx P."/>
            <person name="Tomlinson C."/>
            <person name="Mitreva M."/>
            <person name="Hou S."/>
            <person name="Chen J."/>
            <person name="Wollam A."/>
            <person name="Pepin K.H."/>
            <person name="Johnson M."/>
            <person name="Bhonagiri V."/>
            <person name="Zhang X."/>
            <person name="Suruliraj S."/>
            <person name="Warren W."/>
            <person name="Chinwalla A."/>
            <person name="Mardis E.R."/>
            <person name="Wilson R.K."/>
        </authorList>
    </citation>
    <scope>NUCLEOTIDE SEQUENCE [LARGE SCALE GENOMIC DNA]</scope>
    <source>
        <strain evidence="8 9">DP7</strain>
    </source>
</reference>
<evidence type="ECO:0000313" key="9">
    <source>
        <dbReference type="Proteomes" id="UP000004416"/>
    </source>
</evidence>
<dbReference type="Proteomes" id="UP000004416">
    <property type="component" value="Unassembled WGS sequence"/>
</dbReference>
<dbReference type="SUPFAM" id="SSF46785">
    <property type="entry name" value="Winged helix' DNA-binding domain"/>
    <property type="match status" value="1"/>
</dbReference>
<dbReference type="PROSITE" id="PS51078">
    <property type="entry name" value="ICLR_ED"/>
    <property type="match status" value="1"/>
</dbReference>
<dbReference type="PANTHER" id="PTHR30136">
    <property type="entry name" value="HELIX-TURN-HELIX TRANSCRIPTIONAL REGULATOR, ICLR FAMILY"/>
    <property type="match status" value="1"/>
</dbReference>
<dbReference type="PROSITE" id="PS51077">
    <property type="entry name" value="HTH_ICLR"/>
    <property type="match status" value="1"/>
</dbReference>
<dbReference type="InterPro" id="IPR029016">
    <property type="entry name" value="GAF-like_dom_sf"/>
</dbReference>
<evidence type="ECO:0000256" key="1">
    <source>
        <dbReference type="ARBA" id="ARBA00023015"/>
    </source>
</evidence>
<feature type="domain" description="HTH iclR-type" evidence="6">
    <location>
        <begin position="11"/>
        <end position="73"/>
    </location>
</feature>
<evidence type="ECO:0000259" key="6">
    <source>
        <dbReference type="PROSITE" id="PS51077"/>
    </source>
</evidence>
<dbReference type="InterPro" id="IPR005471">
    <property type="entry name" value="Tscrpt_reg_IclR_N"/>
</dbReference>
<name>G9XVN3_DESHA</name>
<feature type="domain" description="IclR-ED" evidence="7">
    <location>
        <begin position="74"/>
        <end position="257"/>
    </location>
</feature>
<keyword evidence="3" id="KW-0804">Transcription</keyword>
<dbReference type="FunFam" id="1.10.10.10:FF:000056">
    <property type="entry name" value="IclR family transcriptional regulator"/>
    <property type="match status" value="1"/>
</dbReference>
<dbReference type="InterPro" id="IPR036390">
    <property type="entry name" value="WH_DNA-bd_sf"/>
</dbReference>
<evidence type="ECO:0000256" key="2">
    <source>
        <dbReference type="ARBA" id="ARBA00023125"/>
    </source>
</evidence>
<dbReference type="PATRIC" id="fig|537010.4.peg.4711"/>
<dbReference type="Pfam" id="PF01614">
    <property type="entry name" value="IclR_C"/>
    <property type="match status" value="1"/>
</dbReference>
<evidence type="ECO:0000259" key="7">
    <source>
        <dbReference type="PROSITE" id="PS51078"/>
    </source>
</evidence>
<proteinExistence type="predicted"/>
<dbReference type="PANTHER" id="PTHR30136:SF24">
    <property type="entry name" value="HTH-TYPE TRANSCRIPTIONAL REPRESSOR ALLR"/>
    <property type="match status" value="1"/>
</dbReference>
<evidence type="ECO:0000256" key="4">
    <source>
        <dbReference type="ARBA" id="ARBA00058938"/>
    </source>
</evidence>
<sequence>MEDFAVAEKYVQTLERSLDILEVLAHTEEPLGVTEIGNRISLHKSTVHRILQTLCYRGYVEKEKNSERYKLGIKIVELGIRFFNDLEIRIVAGPILEDLAKSLDEVVHLVLHDDGEVVYIDKRESSHVVSMRSKVGRRAPMHCTAVGKALLSTMPEEEVMRILETKGMPGYTPNTLIEPAKLLENLDEIRNTQISVEFEENEIGIICLGTPVYDFSGRAIGAISVSGPAARIREKGIEHIGQELKRSGEIISAKLGYSYFKR</sequence>
<accession>G9XVN3</accession>
<dbReference type="InterPro" id="IPR014757">
    <property type="entry name" value="Tscrpt_reg_IclR_C"/>
</dbReference>
<dbReference type="InterPro" id="IPR036388">
    <property type="entry name" value="WH-like_DNA-bd_sf"/>
</dbReference>
<dbReference type="SUPFAM" id="SSF55781">
    <property type="entry name" value="GAF domain-like"/>
    <property type="match status" value="1"/>
</dbReference>
<dbReference type="HOGENOM" id="CLU_062618_7_1_9"/>
<dbReference type="Gene3D" id="1.10.10.10">
    <property type="entry name" value="Winged helix-like DNA-binding domain superfamily/Winged helix DNA-binding domain"/>
    <property type="match status" value="1"/>
</dbReference>
<gene>
    <name evidence="8" type="ORF">HMPREF0322_05063</name>
</gene>
<dbReference type="InterPro" id="IPR050707">
    <property type="entry name" value="HTH_MetabolicPath_Reg"/>
</dbReference>
<organism evidence="8 9">
    <name type="scientific">Desulfitobacterium hafniense DP7</name>
    <dbReference type="NCBI Taxonomy" id="537010"/>
    <lineage>
        <taxon>Bacteria</taxon>
        <taxon>Bacillati</taxon>
        <taxon>Bacillota</taxon>
        <taxon>Clostridia</taxon>
        <taxon>Eubacteriales</taxon>
        <taxon>Desulfitobacteriaceae</taxon>
        <taxon>Desulfitobacterium</taxon>
    </lineage>
</organism>
<dbReference type="SMART" id="SM00346">
    <property type="entry name" value="HTH_ICLR"/>
    <property type="match status" value="1"/>
</dbReference>
<dbReference type="Pfam" id="PF09339">
    <property type="entry name" value="HTH_IclR"/>
    <property type="match status" value="1"/>
</dbReference>
<dbReference type="EMBL" id="AFZX01000137">
    <property type="protein sequence ID" value="EHL04146.1"/>
    <property type="molecule type" value="Genomic_DNA"/>
</dbReference>
<dbReference type="GO" id="GO:0003677">
    <property type="term" value="F:DNA binding"/>
    <property type="evidence" value="ECO:0007669"/>
    <property type="project" value="UniProtKB-KW"/>
</dbReference>
<evidence type="ECO:0000256" key="5">
    <source>
        <dbReference type="ARBA" id="ARBA00070406"/>
    </source>
</evidence>
<dbReference type="GO" id="GO:0003700">
    <property type="term" value="F:DNA-binding transcription factor activity"/>
    <property type="evidence" value="ECO:0007669"/>
    <property type="project" value="TreeGrafter"/>
</dbReference>
<protein>
    <recommendedName>
        <fullName evidence="5">Glycerol operon regulatory protein</fullName>
    </recommendedName>
</protein>
<dbReference type="GO" id="GO:0045892">
    <property type="term" value="P:negative regulation of DNA-templated transcription"/>
    <property type="evidence" value="ECO:0007669"/>
    <property type="project" value="TreeGrafter"/>
</dbReference>
<dbReference type="Gene3D" id="3.30.450.40">
    <property type="match status" value="1"/>
</dbReference>